<keyword evidence="1" id="KW-0472">Membrane</keyword>
<gene>
    <name evidence="2" type="ORF">HA254_06450</name>
</gene>
<name>A0A7J4J4Y5_9ARCH</name>
<evidence type="ECO:0000256" key="1">
    <source>
        <dbReference type="SAM" id="Phobius"/>
    </source>
</evidence>
<keyword evidence="1" id="KW-1133">Transmembrane helix</keyword>
<sequence length="1058" mass="115419">MHLSTFPLIPLLFSFLALSGCLQNVTAQDRLACLELTSYAFTDIPDCATQDNCYSQVQSLLFYNEKMLPYEVAQELKDAKNHLARAWLFTSNARSNLKVIHGQCYEGRDYSLLPRQANELKSNLTIAAKEADLFNGSALRAINYGLSQLESEDINLMRNEPLFDDYVILHQNIVDYAQKNASGATYASQFLQQYGKFRSIADALSLENFVQESSFFDIVAANKSFISRQAENEAKKRDFKVPFIAPVVEGTADFLAGFVRLGGSMKVLQGLPSYNVLSSLDRLMGSQNSAASSLFFTFGQVASHTQSLSEKNSSSANRISSSLTQLSGEVNEISKGLSQIPPGLQSLYLMPQESGKLTTADFALIEPDNFREHFTGRIGQLRSRLHIAEEGRVLGSSTLGKYSSELLGLSIDAAQLSFDLNYNGSRYRAIGDSCISVSREIKSRIAAKGFESENPLVIAMKERLVLQINALSPASGLAQCSAALELFSSLQGYMQELNAEERQAREINDCINSVRQMLKFNPSRAIESRLSSLERIGRPYSNPGLVGSSCLAIKGEAEKEFYDSPQTKALEAGFSRLSELSGTIKSLIDNFPGLGSEQAAIEFLKSAQKIAGNFEGGKLKRDSNSMKLAQSLDLRIFEGKDIATGLASKAVEGHAAVECLQTGEKNAANSPDANSQGPGPNDKFLKISFGNLASQVPFGFNVSLDHNCGSFLDGREIYSTGNISFLPSKGKMQLHFSKLLSGYNSIVIGPQNEGLNKAESKAADVNYASAALAGKIAAQKELLISQLPPGLLEFDPDISSLSEKVDFYAASNMLSNARDALLSLGEKVEFAKRQEKDFGATAQNALELQGRISLFLQQREKLGETLRILRQNISGFSQQDLEGVYAYFPVTVEHLGAMEDLLQKSEMIDARKLQSLIDDKNYSAALGLAKENNFNEFSTGLAEAFDESALALQRLRQNAVSSYNAAIRKQGGQADAAAQEHLLRSKKEMDANSYLSSIFYSSKAVSAPAALAPLAPPIPLAAYPLAIVILAALAYAFWKSRQKEPEKAVGKIERVKEG</sequence>
<feature type="transmembrane region" description="Helical" evidence="1">
    <location>
        <begin position="1020"/>
        <end position="1038"/>
    </location>
</feature>
<organism evidence="2 3">
    <name type="scientific">Candidatus Iainarchaeum sp</name>
    <dbReference type="NCBI Taxonomy" id="3101447"/>
    <lineage>
        <taxon>Archaea</taxon>
        <taxon>Candidatus Iainarchaeota</taxon>
        <taxon>Candidatus Iainarchaeia</taxon>
        <taxon>Candidatus Iainarchaeales</taxon>
        <taxon>Candidatus Iainarchaeaceae</taxon>
        <taxon>Candidatus Iainarchaeum</taxon>
    </lineage>
</organism>
<reference evidence="3" key="1">
    <citation type="journal article" date="2020" name="bioRxiv">
        <title>A rank-normalized archaeal taxonomy based on genome phylogeny resolves widespread incomplete and uneven classifications.</title>
        <authorList>
            <person name="Rinke C."/>
            <person name="Chuvochina M."/>
            <person name="Mussig A.J."/>
            <person name="Chaumeil P.-A."/>
            <person name="Waite D.W."/>
            <person name="Whitman W.B."/>
            <person name="Parks D.H."/>
            <person name="Hugenholtz P."/>
        </authorList>
    </citation>
    <scope>NUCLEOTIDE SEQUENCE [LARGE SCALE GENOMIC DNA]</scope>
</reference>
<dbReference type="Proteomes" id="UP000565078">
    <property type="component" value="Unassembled WGS sequence"/>
</dbReference>
<keyword evidence="1" id="KW-0812">Transmembrane</keyword>
<comment type="caution">
    <text evidence="2">The sequence shown here is derived from an EMBL/GenBank/DDBJ whole genome shotgun (WGS) entry which is preliminary data.</text>
</comment>
<proteinExistence type="predicted"/>
<evidence type="ECO:0000313" key="3">
    <source>
        <dbReference type="Proteomes" id="UP000565078"/>
    </source>
</evidence>
<accession>A0A7J4J4Y5</accession>
<evidence type="ECO:0000313" key="2">
    <source>
        <dbReference type="EMBL" id="HIH10276.1"/>
    </source>
</evidence>
<dbReference type="EMBL" id="DUGC01000102">
    <property type="protein sequence ID" value="HIH10276.1"/>
    <property type="molecule type" value="Genomic_DNA"/>
</dbReference>
<dbReference type="AlphaFoldDB" id="A0A7J4J4Y5"/>
<protein>
    <submittedName>
        <fullName evidence="2">Uncharacterized protein</fullName>
    </submittedName>
</protein>